<feature type="region of interest" description="Disordered" evidence="1">
    <location>
        <begin position="42"/>
        <end position="79"/>
    </location>
</feature>
<dbReference type="Gramene" id="ONK62608">
    <property type="protein sequence ID" value="ONK62608"/>
    <property type="gene ID" value="A4U43_C07F5870"/>
</dbReference>
<feature type="chain" id="PRO_5024283410" description="Peptide N-acetyl-beta-D-glucosaminyl asparaginase amidase A N-terminal domain-containing protein" evidence="2">
    <location>
        <begin position="20"/>
        <end position="597"/>
    </location>
</feature>
<organism evidence="4 5">
    <name type="scientific">Asparagus officinalis</name>
    <name type="common">Garden asparagus</name>
    <dbReference type="NCBI Taxonomy" id="4686"/>
    <lineage>
        <taxon>Eukaryota</taxon>
        <taxon>Viridiplantae</taxon>
        <taxon>Streptophyta</taxon>
        <taxon>Embryophyta</taxon>
        <taxon>Tracheophyta</taxon>
        <taxon>Spermatophyta</taxon>
        <taxon>Magnoliopsida</taxon>
        <taxon>Liliopsida</taxon>
        <taxon>Asparagales</taxon>
        <taxon>Asparagaceae</taxon>
        <taxon>Asparagoideae</taxon>
        <taxon>Asparagus</taxon>
    </lineage>
</organism>
<dbReference type="EMBL" id="CM007387">
    <property type="protein sequence ID" value="ONK62608.1"/>
    <property type="molecule type" value="Genomic_DNA"/>
</dbReference>
<protein>
    <recommendedName>
        <fullName evidence="3">Peptide N-acetyl-beta-D-glucosaminyl asparaginase amidase A N-terminal domain-containing protein</fullName>
    </recommendedName>
</protein>
<proteinExistence type="predicted"/>
<gene>
    <name evidence="4" type="ORF">A4U43_C07F5870</name>
</gene>
<feature type="domain" description="Peptide N-acetyl-beta-D-glucosaminyl asparaginase amidase A N-terminal" evidence="3">
    <location>
        <begin position="97"/>
        <end position="396"/>
    </location>
</feature>
<dbReference type="PANTHER" id="PTHR31104">
    <property type="entry name" value="PEPTIDE-N4-(N-ACETYL-BETA-GLUCOSAMINYL)ASPARAGINE AMIDASE A PROTEIN"/>
    <property type="match status" value="1"/>
</dbReference>
<name>A0A5P1E9T0_ASPOF</name>
<reference evidence="5" key="1">
    <citation type="journal article" date="2017" name="Nat. Commun.">
        <title>The asparagus genome sheds light on the origin and evolution of a young Y chromosome.</title>
        <authorList>
            <person name="Harkess A."/>
            <person name="Zhou J."/>
            <person name="Xu C."/>
            <person name="Bowers J.E."/>
            <person name="Van der Hulst R."/>
            <person name="Ayyampalayam S."/>
            <person name="Mercati F."/>
            <person name="Riccardi P."/>
            <person name="McKain M.R."/>
            <person name="Kakrana A."/>
            <person name="Tang H."/>
            <person name="Ray J."/>
            <person name="Groenendijk J."/>
            <person name="Arikit S."/>
            <person name="Mathioni S.M."/>
            <person name="Nakano M."/>
            <person name="Shan H."/>
            <person name="Telgmann-Rauber A."/>
            <person name="Kanno A."/>
            <person name="Yue Z."/>
            <person name="Chen H."/>
            <person name="Li W."/>
            <person name="Chen Y."/>
            <person name="Xu X."/>
            <person name="Zhang Y."/>
            <person name="Luo S."/>
            <person name="Chen H."/>
            <person name="Gao J."/>
            <person name="Mao Z."/>
            <person name="Pires J.C."/>
            <person name="Luo M."/>
            <person name="Kudrna D."/>
            <person name="Wing R.A."/>
            <person name="Meyers B.C."/>
            <person name="Yi K."/>
            <person name="Kong H."/>
            <person name="Lavrijsen P."/>
            <person name="Sunseri F."/>
            <person name="Falavigna A."/>
            <person name="Ye Y."/>
            <person name="Leebens-Mack J.H."/>
            <person name="Chen G."/>
        </authorList>
    </citation>
    <scope>NUCLEOTIDE SEQUENCE [LARGE SCALE GENOMIC DNA]</scope>
    <source>
        <strain evidence="5">cv. DH0086</strain>
    </source>
</reference>
<evidence type="ECO:0000256" key="2">
    <source>
        <dbReference type="SAM" id="SignalP"/>
    </source>
</evidence>
<evidence type="ECO:0000256" key="1">
    <source>
        <dbReference type="SAM" id="MobiDB-lite"/>
    </source>
</evidence>
<accession>A0A5P1E9T0</accession>
<evidence type="ECO:0000313" key="4">
    <source>
        <dbReference type="EMBL" id="ONK62608.1"/>
    </source>
</evidence>
<dbReference type="Pfam" id="PF12222">
    <property type="entry name" value="PNGaseA"/>
    <property type="match status" value="1"/>
</dbReference>
<dbReference type="OMA" id="YRDEVGC"/>
<evidence type="ECO:0000259" key="3">
    <source>
        <dbReference type="Pfam" id="PF12222"/>
    </source>
</evidence>
<sequence length="597" mass="66815">MRPYLLLLLLSLSFSVTSPCVPLLSDQRLLFKRFNAEPQSMWTPTFPPAHSSRQLPPPARTPSAQPHPSHHTTASPEGVRVRSSATFVKLLGPVGHHRCSLSVRLGSFGDQYDAHRAVWLGGVELLRTSTAEPTDSGIFWRVKKDVTKYRSVFEKPNNLSMMLENLVNEEFTGVYHCNLTVEFYPDDGDDDEGYVARRMNREVISLPKEKEMAGDDEPADLILPISNLSPENGYWFRIQNKSDDVHSMNVTIPMNAYRAVLEVYVSYHSNDEFWYSNPPDSYIEQNNLTTRRGNGAFRRVFATIDGKLVGAVVPFPVIFTGGINPLFWSPVVAIGAFNLPSYNLDITPFLGLLLDGDPHEFALNVTDGISFWLVDANLHLWLDSESTSVAAKLVQYIAPPLSISRTSKFFHLNGTFKIDTGSKFHFTGWVNSSFGNLTTDINHKLKFKHLLVFLKDGNYTEVHVKAKVKMGVRVIKPSGLLLSQRAHKYKYPLMIMSSTLAGENNTYTMNTSLSHTLYEENLSLHGDKVLSAKVLSDSQNADGWMLVQDHNVLSGSAATKQSYKYKSNEGCYNRKVTAEDGEILEDTKTTVCPPPPS</sequence>
<dbReference type="InterPro" id="IPR021102">
    <property type="entry name" value="PNGase_A"/>
</dbReference>
<keyword evidence="5" id="KW-1185">Reference proteome</keyword>
<dbReference type="InterPro" id="IPR056948">
    <property type="entry name" value="PNGaseA_N"/>
</dbReference>
<keyword evidence="2" id="KW-0732">Signal</keyword>
<feature type="signal peptide" evidence="2">
    <location>
        <begin position="1"/>
        <end position="19"/>
    </location>
</feature>
<feature type="compositionally biased region" description="Polar residues" evidence="1">
    <location>
        <begin position="62"/>
        <end position="75"/>
    </location>
</feature>
<dbReference type="Proteomes" id="UP000243459">
    <property type="component" value="Chromosome 7"/>
</dbReference>
<evidence type="ECO:0000313" key="5">
    <source>
        <dbReference type="Proteomes" id="UP000243459"/>
    </source>
</evidence>
<dbReference type="AlphaFoldDB" id="A0A5P1E9T0"/>